<dbReference type="EMBL" id="JANCLT010000001">
    <property type="protein sequence ID" value="MCP8967143.1"/>
    <property type="molecule type" value="Genomic_DNA"/>
</dbReference>
<dbReference type="RefSeq" id="WP_254756508.1">
    <property type="nucleotide sequence ID" value="NZ_JANCLT010000001.1"/>
</dbReference>
<evidence type="ECO:0000313" key="3">
    <source>
        <dbReference type="Proteomes" id="UP001156102"/>
    </source>
</evidence>
<protein>
    <recommendedName>
        <fullName evidence="4">LysM domain-containing protein</fullName>
    </recommendedName>
</protein>
<evidence type="ECO:0008006" key="4">
    <source>
        <dbReference type="Google" id="ProtNLM"/>
    </source>
</evidence>
<dbReference type="Proteomes" id="UP001156102">
    <property type="component" value="Unassembled WGS sequence"/>
</dbReference>
<feature type="region of interest" description="Disordered" evidence="1">
    <location>
        <begin position="40"/>
        <end position="62"/>
    </location>
</feature>
<organism evidence="2 3">
    <name type="scientific">Ectobacillus ponti</name>
    <dbReference type="NCBI Taxonomy" id="2961894"/>
    <lineage>
        <taxon>Bacteria</taxon>
        <taxon>Bacillati</taxon>
        <taxon>Bacillota</taxon>
        <taxon>Bacilli</taxon>
        <taxon>Bacillales</taxon>
        <taxon>Bacillaceae</taxon>
        <taxon>Ectobacillus</taxon>
    </lineage>
</organism>
<proteinExistence type="predicted"/>
<evidence type="ECO:0000256" key="1">
    <source>
        <dbReference type="SAM" id="MobiDB-lite"/>
    </source>
</evidence>
<dbReference type="AlphaFoldDB" id="A0AA41X4Q0"/>
<reference evidence="2" key="1">
    <citation type="submission" date="2022-07" db="EMBL/GenBank/DDBJ databases">
        <authorList>
            <person name="Li W.-J."/>
            <person name="Deng Q.-Q."/>
        </authorList>
    </citation>
    <scope>NUCLEOTIDE SEQUENCE</scope>
    <source>
        <strain evidence="2">SYSU M60031</strain>
    </source>
</reference>
<feature type="compositionally biased region" description="Basic and acidic residues" evidence="1">
    <location>
        <begin position="52"/>
        <end position="62"/>
    </location>
</feature>
<evidence type="ECO:0000313" key="2">
    <source>
        <dbReference type="EMBL" id="MCP8967143.1"/>
    </source>
</evidence>
<gene>
    <name evidence="2" type="ORF">NK662_01150</name>
</gene>
<name>A0AA41X4Q0_9BACI</name>
<accession>A0AA41X4Q0</accession>
<comment type="caution">
    <text evidence="2">The sequence shown here is derived from an EMBL/GenBank/DDBJ whole genome shotgun (WGS) entry which is preliminary data.</text>
</comment>
<feature type="compositionally biased region" description="Low complexity" evidence="1">
    <location>
        <begin position="40"/>
        <end position="49"/>
    </location>
</feature>
<keyword evidence="3" id="KW-1185">Reference proteome</keyword>
<sequence length="120" mass="13447">MMKRLGMTLCVLLVGYIIFYDMTVGTLKLLHTFPQAKPTSASVEEAAAAPEQKTEKTDAQTDFKPVEIKSGDTVLSVTEAINKKKPPAIDKIVEDFRRLNPNESPTKLRIGKTYKFPLYK</sequence>